<evidence type="ECO:0000313" key="2">
    <source>
        <dbReference type="EMBL" id="PUV25169.1"/>
    </source>
</evidence>
<dbReference type="EMBL" id="QCXX01000002">
    <property type="protein sequence ID" value="PUV25169.1"/>
    <property type="molecule type" value="Genomic_DNA"/>
</dbReference>
<feature type="compositionally biased region" description="Basic and acidic residues" evidence="1">
    <location>
        <begin position="29"/>
        <end position="44"/>
    </location>
</feature>
<keyword evidence="3" id="KW-1185">Reference proteome</keyword>
<reference evidence="2 3" key="1">
    <citation type="submission" date="2018-04" db="EMBL/GenBank/DDBJ databases">
        <title>Sphingobacterium sp. M46 Genome.</title>
        <authorList>
            <person name="Cheng J."/>
            <person name="Li Y."/>
        </authorList>
    </citation>
    <scope>NUCLEOTIDE SEQUENCE [LARGE SCALE GENOMIC DNA]</scope>
    <source>
        <strain evidence="2 3">M46</strain>
    </source>
</reference>
<accession>A0A363NWK8</accession>
<dbReference type="RefSeq" id="WP_108633502.1">
    <property type="nucleotide sequence ID" value="NZ_QCXX01000002.1"/>
</dbReference>
<dbReference type="OrthoDB" id="10015019at2"/>
<gene>
    <name evidence="2" type="ORF">DCO56_09530</name>
</gene>
<dbReference type="Proteomes" id="UP000250831">
    <property type="component" value="Unassembled WGS sequence"/>
</dbReference>
<dbReference type="AlphaFoldDB" id="A0A363NWK8"/>
<organism evidence="2 3">
    <name type="scientific">Sphingobacterium athyrii</name>
    <dbReference type="NCBI Taxonomy" id="2152717"/>
    <lineage>
        <taxon>Bacteria</taxon>
        <taxon>Pseudomonadati</taxon>
        <taxon>Bacteroidota</taxon>
        <taxon>Sphingobacteriia</taxon>
        <taxon>Sphingobacteriales</taxon>
        <taxon>Sphingobacteriaceae</taxon>
        <taxon>Sphingobacterium</taxon>
    </lineage>
</organism>
<evidence type="ECO:0000313" key="3">
    <source>
        <dbReference type="Proteomes" id="UP000250831"/>
    </source>
</evidence>
<sequence length="119" mass="13344">MKQQQTNGQGQGKRHSSEKHPIHAIPSDPNRDHSAKLQEVEARHAGNQQILPGDCCESSTIRRYRRKFAVFPGGGDRKNGLANKESHRQKPESPLWADSGPMMVFDFLTKQNTIVVINS</sequence>
<proteinExistence type="predicted"/>
<evidence type="ECO:0000256" key="1">
    <source>
        <dbReference type="SAM" id="MobiDB-lite"/>
    </source>
</evidence>
<comment type="caution">
    <text evidence="2">The sequence shown here is derived from an EMBL/GenBank/DDBJ whole genome shotgun (WGS) entry which is preliminary data.</text>
</comment>
<feature type="compositionally biased region" description="Basic and acidic residues" evidence="1">
    <location>
        <begin position="75"/>
        <end position="91"/>
    </location>
</feature>
<feature type="region of interest" description="Disordered" evidence="1">
    <location>
        <begin position="1"/>
        <end position="53"/>
    </location>
</feature>
<name>A0A363NWK8_9SPHI</name>
<feature type="region of interest" description="Disordered" evidence="1">
    <location>
        <begin position="70"/>
        <end position="97"/>
    </location>
</feature>
<protein>
    <submittedName>
        <fullName evidence="2">Uncharacterized protein</fullName>
    </submittedName>
</protein>